<keyword evidence="7" id="KW-1185">Reference proteome</keyword>
<keyword evidence="4" id="KW-0804">Transcription</keyword>
<sequence>MRLLKSLANINLLYTIDENNFIQKLLYINDNNINFKGYHNTIANQKLLKKLRQLVTNNLKIELKHFIRLLASGKIFCPDCGDLLEADLNCNCKKIKCSCCDYKANSIKGIKNHYTTKHKTNYVYKPTVYCCYCGEKLAVNEYGYAGQCFNKDCDSFKFRIETFRTNITKTVNNYTNIKRIVRHVRYSRAAKLREVMMCNTYIGDKTKKELAGIKAGAKLSVIMKEKIKNGEFTPCVTNSWCRSRILYKGNAFRSSFEVLFKLLDTEDKLLYEKTVIPYDHYGVARNYIVDFTDFDNKILYEIKPKSEINNDLNKIKENAAIKWCKNNGFVYKIITEDYLKKYKNKIVDNFLANKVAFDNESLRKINNSLKGLK</sequence>
<gene>
    <name evidence="6" type="ORF">CPt10_0591</name>
</gene>
<dbReference type="GO" id="GO:0046872">
    <property type="term" value="F:metal ion binding"/>
    <property type="evidence" value="ECO:0007669"/>
    <property type="project" value="UniProtKB-KW"/>
</dbReference>
<dbReference type="PROSITE" id="PS01030">
    <property type="entry name" value="RNA_POL_M_15KD"/>
    <property type="match status" value="1"/>
</dbReference>
<reference evidence="6 7" key="1">
    <citation type="journal article" date="2010" name="BMC Genomics">
        <title>Evidence for a lineage of virulent bacteriophages that target Campylobacter.</title>
        <authorList>
            <person name="Timms A.R."/>
            <person name="Cambray-Young J."/>
            <person name="Scott A.E."/>
            <person name="Petty N.K."/>
            <person name="Connerton P.L."/>
            <person name="Clarke L."/>
            <person name="Seeger K."/>
            <person name="Quail M."/>
            <person name="Cummings N."/>
            <person name="Maskell D.J."/>
            <person name="Thomson N.R."/>
            <person name="Connerton I.F."/>
        </authorList>
    </citation>
    <scope>NUCLEOTIDE SEQUENCE [LARGE SCALE GENOMIC DNA]</scope>
</reference>
<organism evidence="6 7">
    <name type="scientific">Campylobacter phage CPt10</name>
    <dbReference type="NCBI Taxonomy" id="2994045"/>
    <lineage>
        <taxon>Viruses</taxon>
        <taxon>Duplodnaviria</taxon>
        <taxon>Heunggongvirae</taxon>
        <taxon>Uroviricota</taxon>
        <taxon>Caudoviricetes</taxon>
        <taxon>Connertonviridae</taxon>
        <taxon>Firehammervirus</taxon>
        <taxon>Firehammervirus CPt10</taxon>
    </lineage>
</organism>
<evidence type="ECO:0000313" key="6">
    <source>
        <dbReference type="EMBL" id="CBJ94262.1"/>
    </source>
</evidence>
<dbReference type="InterPro" id="IPR019761">
    <property type="entry name" value="DNA-dir_RNA_pol-M_15_CS"/>
</dbReference>
<evidence type="ECO:0000313" key="7">
    <source>
        <dbReference type="Proteomes" id="UP000002370"/>
    </source>
</evidence>
<proteinExistence type="inferred from homology"/>
<dbReference type="Pfam" id="PF08722">
    <property type="entry name" value="Tn7_TnsA-like_N"/>
    <property type="match status" value="1"/>
</dbReference>
<dbReference type="InterPro" id="IPR014833">
    <property type="entry name" value="TnsA_N"/>
</dbReference>
<keyword evidence="2" id="KW-0479">Metal-binding</keyword>
<dbReference type="Proteomes" id="UP000002370">
    <property type="component" value="Segment"/>
</dbReference>
<protein>
    <submittedName>
        <fullName evidence="6">Hypothetical phage protein</fullName>
    </submittedName>
</protein>
<name>D5GVP6_9CAUD</name>
<comment type="similarity">
    <text evidence="1">Belongs to the archaeal RpoM/eukaryotic RPA12/RPB9/RPC11 RNA polymerase family.</text>
</comment>
<dbReference type="GeneID" id="26041140"/>
<evidence type="ECO:0000256" key="4">
    <source>
        <dbReference type="ARBA" id="ARBA00023163"/>
    </source>
</evidence>
<accession>D5GVP6</accession>
<dbReference type="RefSeq" id="YP_009168996.1">
    <property type="nucleotide sequence ID" value="NC_027996.1"/>
</dbReference>
<dbReference type="KEGG" id="vg:26041140"/>
<feature type="domain" description="TnsA endonuclease N-terminal" evidence="5">
    <location>
        <begin position="275"/>
        <end position="336"/>
    </location>
</feature>
<dbReference type="EMBL" id="FN667789">
    <property type="protein sequence ID" value="CBJ94262.1"/>
    <property type="molecule type" value="Genomic_DNA"/>
</dbReference>
<evidence type="ECO:0000256" key="1">
    <source>
        <dbReference type="ARBA" id="ARBA00008925"/>
    </source>
</evidence>
<evidence type="ECO:0000256" key="2">
    <source>
        <dbReference type="ARBA" id="ARBA00022723"/>
    </source>
</evidence>
<evidence type="ECO:0000256" key="3">
    <source>
        <dbReference type="ARBA" id="ARBA00022833"/>
    </source>
</evidence>
<evidence type="ECO:0000259" key="5">
    <source>
        <dbReference type="Pfam" id="PF08722"/>
    </source>
</evidence>
<keyword evidence="3" id="KW-0862">Zinc</keyword>